<evidence type="ECO:0000256" key="4">
    <source>
        <dbReference type="SAM" id="SignalP"/>
    </source>
</evidence>
<dbReference type="RefSeq" id="XP_020066470.1">
    <property type="nucleotide sequence ID" value="XM_020207078.1"/>
</dbReference>
<evidence type="ECO:0000256" key="3">
    <source>
        <dbReference type="ARBA" id="ARBA00023369"/>
    </source>
</evidence>
<keyword evidence="2" id="KW-0325">Glycoprotein</keyword>
<evidence type="ECO:0000256" key="1">
    <source>
        <dbReference type="ARBA" id="ARBA00022729"/>
    </source>
</evidence>
<dbReference type="Gene3D" id="3.40.50.1820">
    <property type="entry name" value="alpha/beta hydrolase"/>
    <property type="match status" value="1"/>
</dbReference>
<sequence length="506" mass="54084">MRFLSFAFIIAFIQVALAVPLDSLVARGLLKPSDDPFYKPKDGYEKLKVGEIINSRQITNPYGIAILKERIQSAYQLLVRSQDSFGNPNAIVTTVLIPHNVDNTKILSYQPAVDTPSPDCAPSYALQLGSDPSTWITTQIEQVLSEAGLYEGWIVVIPDYLGPKGAYGVGLQAGYSTLDSLKAVVSSNSITGASKDAQIVLWGYSGGSQPSLWAAALAPNYAPLLKILGAAAGGLIIDLEAIATNAMKFPWAGLVINAINGLANEYPTLKQYVKDNIYPAAQQKFFSVNNQCLIPSALSNLFSSWNQLTSLGASVLQQPAVKSVTSANNLLNLNAKPSIPLFIYNAKFDEIIPAREADKLFSKWCAQGVSIQYNQDLLSEHATQAIFGAGSAFSWIKDRFKGKKQTGCNKRPTISNALNFESLFGFNSIISSALKTLFFQLAGPRSKASALFASVANIAELPAKGNDTAEATRTIVQGVATTFAQADIDAVASGKAVLVNAPTSAA</sequence>
<evidence type="ECO:0000313" key="5">
    <source>
        <dbReference type="EMBL" id="ODV81348.1"/>
    </source>
</evidence>
<dbReference type="PANTHER" id="PTHR34853">
    <property type="match status" value="1"/>
</dbReference>
<feature type="signal peptide" evidence="4">
    <location>
        <begin position="1"/>
        <end position="18"/>
    </location>
</feature>
<dbReference type="AlphaFoldDB" id="A0A1E4SPD7"/>
<dbReference type="OrthoDB" id="2373480at2759"/>
<dbReference type="SUPFAM" id="SSF53474">
    <property type="entry name" value="alpha/beta-Hydrolases"/>
    <property type="match status" value="1"/>
</dbReference>
<evidence type="ECO:0000256" key="2">
    <source>
        <dbReference type="ARBA" id="ARBA00023180"/>
    </source>
</evidence>
<dbReference type="EMBL" id="KV453909">
    <property type="protein sequence ID" value="ODV81348.1"/>
    <property type="molecule type" value="Genomic_DNA"/>
</dbReference>
<comment type="catalytic activity">
    <reaction evidence="3">
        <text>a triacylglycerol + H2O = a diacylglycerol + a fatty acid + H(+)</text>
        <dbReference type="Rhea" id="RHEA:12044"/>
        <dbReference type="ChEBI" id="CHEBI:15377"/>
        <dbReference type="ChEBI" id="CHEBI:15378"/>
        <dbReference type="ChEBI" id="CHEBI:17855"/>
        <dbReference type="ChEBI" id="CHEBI:18035"/>
        <dbReference type="ChEBI" id="CHEBI:28868"/>
        <dbReference type="EC" id="3.1.1.3"/>
    </reaction>
    <physiologicalReaction direction="left-to-right" evidence="3">
        <dbReference type="Rhea" id="RHEA:12045"/>
    </physiologicalReaction>
</comment>
<dbReference type="Proteomes" id="UP000094285">
    <property type="component" value="Unassembled WGS sequence"/>
</dbReference>
<gene>
    <name evidence="5" type="ORF">CANTADRAFT_24323</name>
</gene>
<dbReference type="InterPro" id="IPR005152">
    <property type="entry name" value="Lipase_secreted"/>
</dbReference>
<dbReference type="GeneID" id="30981215"/>
<keyword evidence="1 4" id="KW-0732">Signal</keyword>
<dbReference type="Gene3D" id="1.10.260.130">
    <property type="match status" value="1"/>
</dbReference>
<evidence type="ECO:0000313" key="6">
    <source>
        <dbReference type="Proteomes" id="UP000094285"/>
    </source>
</evidence>
<protein>
    <submittedName>
        <fullName evidence="5">LIP-domain-containing protein</fullName>
    </submittedName>
</protein>
<dbReference type="GO" id="GO:0004806">
    <property type="term" value="F:triacylglycerol lipase activity"/>
    <property type="evidence" value="ECO:0007669"/>
    <property type="project" value="UniProtKB-EC"/>
</dbReference>
<reference evidence="6" key="1">
    <citation type="submission" date="2016-05" db="EMBL/GenBank/DDBJ databases">
        <title>Comparative genomics of biotechnologically important yeasts.</title>
        <authorList>
            <consortium name="DOE Joint Genome Institute"/>
            <person name="Riley R."/>
            <person name="Haridas S."/>
            <person name="Wolfe K.H."/>
            <person name="Lopes M.R."/>
            <person name="Hittinger C.T."/>
            <person name="Goker M."/>
            <person name="Salamov A."/>
            <person name="Wisecaver J."/>
            <person name="Long T.M."/>
            <person name="Aerts A.L."/>
            <person name="Barry K."/>
            <person name="Choi C."/>
            <person name="Clum A."/>
            <person name="Coughlan A.Y."/>
            <person name="Deshpande S."/>
            <person name="Douglass A.P."/>
            <person name="Hanson S.J."/>
            <person name="Klenk H.-P."/>
            <person name="Labutti K."/>
            <person name="Lapidus A."/>
            <person name="Lindquist E."/>
            <person name="Lipzen A."/>
            <person name="Meier-Kolthoff J.P."/>
            <person name="Ohm R.A."/>
            <person name="Otillar R.P."/>
            <person name="Pangilinan J."/>
            <person name="Peng Y."/>
            <person name="Rokas A."/>
            <person name="Rosa C.A."/>
            <person name="Scheuner C."/>
            <person name="Sibirny A.A."/>
            <person name="Slot J.C."/>
            <person name="Stielow J.B."/>
            <person name="Sun H."/>
            <person name="Kurtzman C.P."/>
            <person name="Blackwell M."/>
            <person name="Grigoriev I.V."/>
            <person name="Jeffries T.W."/>
        </authorList>
    </citation>
    <scope>NUCLEOTIDE SEQUENCE [LARGE SCALE GENOMIC DNA]</scope>
    <source>
        <strain evidence="6">NRRL Y-17324</strain>
    </source>
</reference>
<accession>A0A1E4SPD7</accession>
<dbReference type="GO" id="GO:0016042">
    <property type="term" value="P:lipid catabolic process"/>
    <property type="evidence" value="ECO:0007669"/>
    <property type="project" value="InterPro"/>
</dbReference>
<dbReference type="InterPro" id="IPR029058">
    <property type="entry name" value="AB_hydrolase_fold"/>
</dbReference>
<dbReference type="PANTHER" id="PTHR34853:SF1">
    <property type="entry name" value="LIPASE 5"/>
    <property type="match status" value="1"/>
</dbReference>
<proteinExistence type="predicted"/>
<dbReference type="Pfam" id="PF03583">
    <property type="entry name" value="LIP"/>
    <property type="match status" value="1"/>
</dbReference>
<feature type="chain" id="PRO_5009162895" evidence="4">
    <location>
        <begin position="19"/>
        <end position="506"/>
    </location>
</feature>
<name>A0A1E4SPD7_9ASCO</name>
<organism evidence="5 6">
    <name type="scientific">Suhomyces tanzawaensis NRRL Y-17324</name>
    <dbReference type="NCBI Taxonomy" id="984487"/>
    <lineage>
        <taxon>Eukaryota</taxon>
        <taxon>Fungi</taxon>
        <taxon>Dikarya</taxon>
        <taxon>Ascomycota</taxon>
        <taxon>Saccharomycotina</taxon>
        <taxon>Pichiomycetes</taxon>
        <taxon>Debaryomycetaceae</taxon>
        <taxon>Suhomyces</taxon>
    </lineage>
</organism>
<keyword evidence="6" id="KW-1185">Reference proteome</keyword>